<dbReference type="EMBL" id="FUWR01000010">
    <property type="protein sequence ID" value="SJZ93958.1"/>
    <property type="molecule type" value="Genomic_DNA"/>
</dbReference>
<keyword evidence="2" id="KW-1185">Reference proteome</keyword>
<accession>A0A1T4PSV6</accession>
<reference evidence="2" key="1">
    <citation type="submission" date="2017-02" db="EMBL/GenBank/DDBJ databases">
        <authorList>
            <person name="Varghese N."/>
            <person name="Submissions S."/>
        </authorList>
    </citation>
    <scope>NUCLEOTIDE SEQUENCE [LARGE SCALE GENOMIC DNA]</scope>
    <source>
        <strain evidence="2">ATCC BAA-34</strain>
    </source>
</reference>
<name>A0A1T4PSV6_9BACT</name>
<dbReference type="AlphaFoldDB" id="A0A1T4PSV6"/>
<dbReference type="STRING" id="115783.SAMN02745119_02080"/>
<sequence length="183" mass="20526">MINKSIPTEPSTPQELRTIHDFTDEFLVVCPRCGHKAVVKPSTDGLPPRLTCLNCGSVRQWTSAQKGVLFSKQSGTWPEGQYALGDAADPYFHLPLWLQTSCCGHTLWAFNQRHLQYLRDFVAAKDRHTPPRETKDPLNSLLTSRLPKWMQLARNRDAVLHAIVVLETKHNNGNSQASTAAGR</sequence>
<protein>
    <submittedName>
        <fullName evidence="1">Uncharacterized protein</fullName>
    </submittedName>
</protein>
<evidence type="ECO:0000313" key="2">
    <source>
        <dbReference type="Proteomes" id="UP000190102"/>
    </source>
</evidence>
<gene>
    <name evidence="1" type="ORF">SAMN02745119_02080</name>
</gene>
<evidence type="ECO:0000313" key="1">
    <source>
        <dbReference type="EMBL" id="SJZ93958.1"/>
    </source>
</evidence>
<dbReference type="RefSeq" id="WP_208610573.1">
    <property type="nucleotide sequence ID" value="NZ_FUWR01000010.1"/>
</dbReference>
<proteinExistence type="predicted"/>
<dbReference type="Proteomes" id="UP000190102">
    <property type="component" value="Unassembled WGS sequence"/>
</dbReference>
<organism evidence="1 2">
    <name type="scientific">Trichlorobacter thiogenes</name>
    <dbReference type="NCBI Taxonomy" id="115783"/>
    <lineage>
        <taxon>Bacteria</taxon>
        <taxon>Pseudomonadati</taxon>
        <taxon>Thermodesulfobacteriota</taxon>
        <taxon>Desulfuromonadia</taxon>
        <taxon>Geobacterales</taxon>
        <taxon>Geobacteraceae</taxon>
        <taxon>Trichlorobacter</taxon>
    </lineage>
</organism>